<dbReference type="RefSeq" id="WP_025774242.1">
    <property type="nucleotide sequence ID" value="NZ_DF238840.1"/>
</dbReference>
<feature type="domain" description="FAD-binding" evidence="1">
    <location>
        <begin position="3"/>
        <end position="175"/>
    </location>
</feature>
<dbReference type="InterPro" id="IPR011777">
    <property type="entry name" value="Geranylgeranyl_Rdtase_fam"/>
</dbReference>
<evidence type="ECO:0000313" key="2">
    <source>
        <dbReference type="EMBL" id="GAF26523.1"/>
    </source>
</evidence>
<dbReference type="Gene3D" id="3.50.50.60">
    <property type="entry name" value="FAD/NAD(P)-binding domain"/>
    <property type="match status" value="1"/>
</dbReference>
<dbReference type="InterPro" id="IPR002938">
    <property type="entry name" value="FAD-bd"/>
</dbReference>
<dbReference type="PANTHER" id="PTHR42685:SF22">
    <property type="entry name" value="CONDITIONED MEDIUM FACTOR RECEPTOR 1"/>
    <property type="match status" value="1"/>
</dbReference>
<sequence length="378" mass="41250">MQYDVLICGAGPAGSTCGRLLARQGLKVAIFDRARFPRYKPCGGGLTGKAQGELEAGWEDLIEDTTREVIFYHRQERPLKITCEQPAIKMVSREKFDSWLLTEAARAGAEVRDGYRVTGVTETAGGVKVQGQDGCTWEGRFLVGADGALSLVRRSLPFKPGGTAGITLECEVPVDAGLLTSYRGQVHLSYGGIPYGYGWVFPKGDHLSVGIGSFTRRVKGLRRYFDTFCRGLGLAVPANLRCRGAVIPAADGQAGVFHTGRALLVGDAAGLVDPFSGEGIYYALRSGRLAAETIMATLAGTGEPGAYSRRLYDELLQPLHYARRIARVVYALTPVVHRLVTANPGIARRLVEVLFGRDTYPDLWQYLTRRYAIFRLAR</sequence>
<dbReference type="GO" id="GO:0071949">
    <property type="term" value="F:FAD binding"/>
    <property type="evidence" value="ECO:0007669"/>
    <property type="project" value="InterPro"/>
</dbReference>
<dbReference type="PRINTS" id="PR00420">
    <property type="entry name" value="RNGMNOXGNASE"/>
</dbReference>
<dbReference type="PANTHER" id="PTHR42685">
    <property type="entry name" value="GERANYLGERANYL DIPHOSPHATE REDUCTASE"/>
    <property type="match status" value="1"/>
</dbReference>
<gene>
    <name evidence="2" type="ORF">MTY_1863</name>
</gene>
<dbReference type="Proteomes" id="UP000063718">
    <property type="component" value="Unassembled WGS sequence"/>
</dbReference>
<dbReference type="InterPro" id="IPR036188">
    <property type="entry name" value="FAD/NAD-bd_sf"/>
</dbReference>
<dbReference type="GO" id="GO:0016628">
    <property type="term" value="F:oxidoreductase activity, acting on the CH-CH group of donors, NAD or NADP as acceptor"/>
    <property type="evidence" value="ECO:0007669"/>
    <property type="project" value="InterPro"/>
</dbReference>
<dbReference type="EMBL" id="DF238840">
    <property type="protein sequence ID" value="GAF26523.1"/>
    <property type="molecule type" value="Genomic_DNA"/>
</dbReference>
<accession>A0A0S6UHT3</accession>
<proteinExistence type="predicted"/>
<name>A0A0S6UHT3_NEOTH</name>
<dbReference type="SUPFAM" id="SSF51905">
    <property type="entry name" value="FAD/NAD(P)-binding domain"/>
    <property type="match status" value="1"/>
</dbReference>
<dbReference type="InterPro" id="IPR050407">
    <property type="entry name" value="Geranylgeranyl_reductase"/>
</dbReference>
<protein>
    <submittedName>
        <fullName evidence="2">Dehydrogenases</fullName>
    </submittedName>
</protein>
<evidence type="ECO:0000259" key="1">
    <source>
        <dbReference type="Pfam" id="PF01494"/>
    </source>
</evidence>
<dbReference type="Pfam" id="PF01494">
    <property type="entry name" value="FAD_binding_3"/>
    <property type="match status" value="1"/>
</dbReference>
<organism evidence="2">
    <name type="scientific">Moorella thermoacetica Y72</name>
    <dbReference type="NCBI Taxonomy" id="1325331"/>
    <lineage>
        <taxon>Bacteria</taxon>
        <taxon>Bacillati</taxon>
        <taxon>Bacillota</taxon>
        <taxon>Clostridia</taxon>
        <taxon>Neomoorellales</taxon>
        <taxon>Neomoorellaceae</taxon>
        <taxon>Neomoorella</taxon>
    </lineage>
</organism>
<dbReference type="AlphaFoldDB" id="A0A0S6UHT3"/>
<dbReference type="NCBIfam" id="TIGR02032">
    <property type="entry name" value="GG-red-SF"/>
    <property type="match status" value="1"/>
</dbReference>
<reference evidence="2" key="1">
    <citation type="journal article" date="2014" name="Gene">
        <title>Genome-guided analysis of transformation efficiency and carbon dioxide assimilation by Moorella thermoacetica Y72.</title>
        <authorList>
            <person name="Tsukahara K."/>
            <person name="Kita A."/>
            <person name="Nakashimada Y."/>
            <person name="Hoshino T."/>
            <person name="Murakami K."/>
        </authorList>
    </citation>
    <scope>NUCLEOTIDE SEQUENCE [LARGE SCALE GENOMIC DNA]</scope>
    <source>
        <strain evidence="2">Y72</strain>
    </source>
</reference>